<dbReference type="WBParaSite" id="nRc.2.0.1.t12202-RA">
    <property type="protein sequence ID" value="nRc.2.0.1.t12202-RA"/>
    <property type="gene ID" value="nRc.2.0.1.g12202"/>
</dbReference>
<dbReference type="Proteomes" id="UP000887565">
    <property type="component" value="Unplaced"/>
</dbReference>
<keyword evidence="1" id="KW-1185">Reference proteome</keyword>
<dbReference type="AlphaFoldDB" id="A0A915IE75"/>
<proteinExistence type="predicted"/>
<evidence type="ECO:0000313" key="2">
    <source>
        <dbReference type="WBParaSite" id="nRc.2.0.1.t12202-RA"/>
    </source>
</evidence>
<name>A0A915IE75_ROMCU</name>
<protein>
    <submittedName>
        <fullName evidence="2">Uncharacterized protein</fullName>
    </submittedName>
</protein>
<reference evidence="2" key="1">
    <citation type="submission" date="2022-11" db="UniProtKB">
        <authorList>
            <consortium name="WormBaseParasite"/>
        </authorList>
    </citation>
    <scope>IDENTIFICATION</scope>
</reference>
<sequence length="98" mass="10688">PSDLFLLSIEISTSFELVALAVEESEASSASDSKPAENINFDVDADAGGSFSSFSSNIAPVFPTMAETDFEARLRDFGKKQRFSAENAKNFRRFAPIQ</sequence>
<evidence type="ECO:0000313" key="1">
    <source>
        <dbReference type="Proteomes" id="UP000887565"/>
    </source>
</evidence>
<organism evidence="1 2">
    <name type="scientific">Romanomermis culicivorax</name>
    <name type="common">Nematode worm</name>
    <dbReference type="NCBI Taxonomy" id="13658"/>
    <lineage>
        <taxon>Eukaryota</taxon>
        <taxon>Metazoa</taxon>
        <taxon>Ecdysozoa</taxon>
        <taxon>Nematoda</taxon>
        <taxon>Enoplea</taxon>
        <taxon>Dorylaimia</taxon>
        <taxon>Mermithida</taxon>
        <taxon>Mermithoidea</taxon>
        <taxon>Mermithidae</taxon>
        <taxon>Romanomermis</taxon>
    </lineage>
</organism>
<accession>A0A915IE75</accession>